<organism evidence="2 3">
    <name type="scientific">Clunio marinus</name>
    <dbReference type="NCBI Taxonomy" id="568069"/>
    <lineage>
        <taxon>Eukaryota</taxon>
        <taxon>Metazoa</taxon>
        <taxon>Ecdysozoa</taxon>
        <taxon>Arthropoda</taxon>
        <taxon>Hexapoda</taxon>
        <taxon>Insecta</taxon>
        <taxon>Pterygota</taxon>
        <taxon>Neoptera</taxon>
        <taxon>Endopterygota</taxon>
        <taxon>Diptera</taxon>
        <taxon>Nematocera</taxon>
        <taxon>Chironomoidea</taxon>
        <taxon>Chironomidae</taxon>
        <taxon>Clunio</taxon>
    </lineage>
</organism>
<evidence type="ECO:0000313" key="2">
    <source>
        <dbReference type="EMBL" id="CRK99792.1"/>
    </source>
</evidence>
<keyword evidence="1" id="KW-1133">Transmembrane helix</keyword>
<evidence type="ECO:0000313" key="3">
    <source>
        <dbReference type="Proteomes" id="UP000183832"/>
    </source>
</evidence>
<protein>
    <submittedName>
        <fullName evidence="2">CLUMA_CG013100, isoform A</fullName>
    </submittedName>
</protein>
<proteinExistence type="predicted"/>
<sequence length="63" mass="7153">MENFPRIGLVLVGICMFDRGKFLVFPCQSHISVINVQSMAAIFLVGLAHLIDRRRNNKHVCLL</sequence>
<dbReference type="AlphaFoldDB" id="A0A1J1IHW3"/>
<gene>
    <name evidence="2" type="ORF">CLUMA_CG013100</name>
</gene>
<feature type="transmembrane region" description="Helical" evidence="1">
    <location>
        <begin position="31"/>
        <end position="51"/>
    </location>
</feature>
<name>A0A1J1IHW3_9DIPT</name>
<keyword evidence="1" id="KW-0472">Membrane</keyword>
<evidence type="ECO:0000256" key="1">
    <source>
        <dbReference type="SAM" id="Phobius"/>
    </source>
</evidence>
<dbReference type="Proteomes" id="UP000183832">
    <property type="component" value="Unassembled WGS sequence"/>
</dbReference>
<keyword evidence="3" id="KW-1185">Reference proteome</keyword>
<accession>A0A1J1IHW3</accession>
<keyword evidence="1" id="KW-0812">Transmembrane</keyword>
<dbReference type="EMBL" id="CVRI01000053">
    <property type="protein sequence ID" value="CRK99792.1"/>
    <property type="molecule type" value="Genomic_DNA"/>
</dbReference>
<reference evidence="2 3" key="1">
    <citation type="submission" date="2015-04" db="EMBL/GenBank/DDBJ databases">
        <authorList>
            <person name="Syromyatnikov M.Y."/>
            <person name="Popov V.N."/>
        </authorList>
    </citation>
    <scope>NUCLEOTIDE SEQUENCE [LARGE SCALE GENOMIC DNA]</scope>
</reference>